<dbReference type="Proteomes" id="UP000293952">
    <property type="component" value="Unassembled WGS sequence"/>
</dbReference>
<dbReference type="GO" id="GO:0005829">
    <property type="term" value="C:cytosol"/>
    <property type="evidence" value="ECO:0007669"/>
    <property type="project" value="TreeGrafter"/>
</dbReference>
<dbReference type="NCBIfam" id="TIGR00566">
    <property type="entry name" value="trpG_papA"/>
    <property type="match status" value="1"/>
</dbReference>
<dbReference type="GO" id="GO:0000162">
    <property type="term" value="P:L-tryptophan biosynthetic process"/>
    <property type="evidence" value="ECO:0007669"/>
    <property type="project" value="TreeGrafter"/>
</dbReference>
<dbReference type="InterPro" id="IPR029062">
    <property type="entry name" value="Class_I_gatase-like"/>
</dbReference>
<dbReference type="AlphaFoldDB" id="A0A4Q4KQ05"/>
<gene>
    <name evidence="3" type="ORF">ERX46_01210</name>
</gene>
<dbReference type="PRINTS" id="PR00097">
    <property type="entry name" value="ANTSNTHASEII"/>
</dbReference>
<sequence>MKILVIDNYDSFTYNLVYILRQESNNVEVYRNDKITPEACLNYDVIVLSPGPGIPENAGNLMQIISTCAGKVPILGICLGHQAIAEYLGGKLRMLSEVYHGVQSEVKLINANLSLFEGLPLTFQAGRYHSWDIDETQGGDFEITAKTKDNSIMAIQNIKQKLYGIQFHPESILTPDGDVIIRNFLNICKEEAS</sequence>
<name>A0A4Q4KQ05_9FLAO</name>
<dbReference type="Pfam" id="PF00117">
    <property type="entry name" value="GATase"/>
    <property type="match status" value="1"/>
</dbReference>
<dbReference type="FunFam" id="3.40.50.880:FF:000003">
    <property type="entry name" value="Anthranilate synthase component II"/>
    <property type="match status" value="1"/>
</dbReference>
<reference evidence="3 4" key="1">
    <citation type="submission" date="2019-02" db="EMBL/GenBank/DDBJ databases">
        <title>Genome sequence of the sea-ice species Brumimicrobium glaciale.</title>
        <authorList>
            <person name="Bowman J.P."/>
        </authorList>
    </citation>
    <scope>NUCLEOTIDE SEQUENCE [LARGE SCALE GENOMIC DNA]</scope>
    <source>
        <strain evidence="3 4">IC156</strain>
    </source>
</reference>
<dbReference type="CDD" id="cd01743">
    <property type="entry name" value="GATase1_Anthranilate_Synthase"/>
    <property type="match status" value="1"/>
</dbReference>
<dbReference type="PANTHER" id="PTHR43418">
    <property type="entry name" value="MULTIFUNCTIONAL TRYPTOPHAN BIOSYNTHESIS PROTEIN-RELATED"/>
    <property type="match status" value="1"/>
</dbReference>
<dbReference type="RefSeq" id="WP_130092005.1">
    <property type="nucleotide sequence ID" value="NZ_SETE01000001.1"/>
</dbReference>
<accession>A0A4Q4KQ05</accession>
<dbReference type="EMBL" id="SETE01000001">
    <property type="protein sequence ID" value="RYM35638.1"/>
    <property type="molecule type" value="Genomic_DNA"/>
</dbReference>
<keyword evidence="1" id="KW-0315">Glutamine amidotransferase</keyword>
<dbReference type="SUPFAM" id="SSF52317">
    <property type="entry name" value="Class I glutamine amidotransferase-like"/>
    <property type="match status" value="1"/>
</dbReference>
<evidence type="ECO:0000313" key="4">
    <source>
        <dbReference type="Proteomes" id="UP000293952"/>
    </source>
</evidence>
<dbReference type="GO" id="GO:0004049">
    <property type="term" value="F:anthranilate synthase activity"/>
    <property type="evidence" value="ECO:0007669"/>
    <property type="project" value="TreeGrafter"/>
</dbReference>
<organism evidence="3 4">
    <name type="scientific">Brumimicrobium glaciale</name>
    <dbReference type="NCBI Taxonomy" id="200475"/>
    <lineage>
        <taxon>Bacteria</taxon>
        <taxon>Pseudomonadati</taxon>
        <taxon>Bacteroidota</taxon>
        <taxon>Flavobacteriia</taxon>
        <taxon>Flavobacteriales</taxon>
        <taxon>Crocinitomicaceae</taxon>
        <taxon>Brumimicrobium</taxon>
    </lineage>
</organism>
<dbReference type="PRINTS" id="PR00096">
    <property type="entry name" value="GATASE"/>
</dbReference>
<protein>
    <submittedName>
        <fullName evidence="3">Aminodeoxychorismate/anthranilate synthase component II</fullName>
    </submittedName>
</protein>
<keyword evidence="4" id="KW-1185">Reference proteome</keyword>
<dbReference type="Gene3D" id="3.40.50.880">
    <property type="match status" value="1"/>
</dbReference>
<evidence type="ECO:0000313" key="3">
    <source>
        <dbReference type="EMBL" id="RYM35638.1"/>
    </source>
</evidence>
<dbReference type="PROSITE" id="PS51273">
    <property type="entry name" value="GATASE_TYPE_1"/>
    <property type="match status" value="1"/>
</dbReference>
<feature type="domain" description="Glutamine amidotransferase" evidence="2">
    <location>
        <begin position="4"/>
        <end position="185"/>
    </location>
</feature>
<dbReference type="InterPro" id="IPR050472">
    <property type="entry name" value="Anth_synth/Amidotransfase"/>
</dbReference>
<dbReference type="OrthoDB" id="9786812at2"/>
<dbReference type="InterPro" id="IPR017926">
    <property type="entry name" value="GATASE"/>
</dbReference>
<evidence type="ECO:0000256" key="1">
    <source>
        <dbReference type="ARBA" id="ARBA00022962"/>
    </source>
</evidence>
<comment type="caution">
    <text evidence="3">The sequence shown here is derived from an EMBL/GenBank/DDBJ whole genome shotgun (WGS) entry which is preliminary data.</text>
</comment>
<proteinExistence type="predicted"/>
<dbReference type="InterPro" id="IPR006221">
    <property type="entry name" value="TrpG/PapA_dom"/>
</dbReference>
<dbReference type="PRINTS" id="PR00099">
    <property type="entry name" value="CPSGATASE"/>
</dbReference>
<evidence type="ECO:0000259" key="2">
    <source>
        <dbReference type="Pfam" id="PF00117"/>
    </source>
</evidence>
<dbReference type="PANTHER" id="PTHR43418:SF4">
    <property type="entry name" value="MULTIFUNCTIONAL TRYPTOPHAN BIOSYNTHESIS PROTEIN"/>
    <property type="match status" value="1"/>
</dbReference>